<keyword evidence="4 6" id="KW-0964">Secreted</keyword>
<dbReference type="EMBL" id="MVGT01003110">
    <property type="protein sequence ID" value="OVA05570.1"/>
    <property type="molecule type" value="Genomic_DNA"/>
</dbReference>
<evidence type="ECO:0000256" key="6">
    <source>
        <dbReference type="RuleBase" id="RU367044"/>
    </source>
</evidence>
<dbReference type="Pfam" id="PF05938">
    <property type="entry name" value="Self-incomp_S1"/>
    <property type="match status" value="1"/>
</dbReference>
<comment type="subcellular location">
    <subcellularLocation>
        <location evidence="1 6">Secreted</location>
    </subcellularLocation>
</comment>
<dbReference type="OrthoDB" id="1848419at2759"/>
<evidence type="ECO:0000313" key="8">
    <source>
        <dbReference type="Proteomes" id="UP000195402"/>
    </source>
</evidence>
<organism evidence="7 8">
    <name type="scientific">Macleaya cordata</name>
    <name type="common">Five-seeded plume-poppy</name>
    <name type="synonym">Bocconia cordata</name>
    <dbReference type="NCBI Taxonomy" id="56857"/>
    <lineage>
        <taxon>Eukaryota</taxon>
        <taxon>Viridiplantae</taxon>
        <taxon>Streptophyta</taxon>
        <taxon>Embryophyta</taxon>
        <taxon>Tracheophyta</taxon>
        <taxon>Spermatophyta</taxon>
        <taxon>Magnoliopsida</taxon>
        <taxon>Ranunculales</taxon>
        <taxon>Papaveraceae</taxon>
        <taxon>Papaveroideae</taxon>
        <taxon>Macleaya</taxon>
    </lineage>
</organism>
<dbReference type="PANTHER" id="PTHR31232:SF18">
    <property type="entry name" value="S-PROTEIN HOMOLOG"/>
    <property type="match status" value="1"/>
</dbReference>
<proteinExistence type="inferred from homology"/>
<evidence type="ECO:0000313" key="7">
    <source>
        <dbReference type="EMBL" id="OVA05570.1"/>
    </source>
</evidence>
<dbReference type="OMA" id="GENENLW"/>
<accession>A0A200Q4Z8</accession>
<gene>
    <name evidence="7" type="ORF">BVC80_4625g1</name>
</gene>
<evidence type="ECO:0000256" key="2">
    <source>
        <dbReference type="ARBA" id="ARBA00005581"/>
    </source>
</evidence>
<name>A0A200Q4Z8_MACCD</name>
<dbReference type="InterPro" id="IPR010264">
    <property type="entry name" value="Self-incomp_S1"/>
</dbReference>
<dbReference type="GO" id="GO:0005576">
    <property type="term" value="C:extracellular region"/>
    <property type="evidence" value="ECO:0007669"/>
    <property type="project" value="UniProtKB-SubCell"/>
</dbReference>
<keyword evidence="8" id="KW-1185">Reference proteome</keyword>
<dbReference type="GO" id="GO:0060320">
    <property type="term" value="P:rejection of self pollen"/>
    <property type="evidence" value="ECO:0007669"/>
    <property type="project" value="UniProtKB-KW"/>
</dbReference>
<keyword evidence="3 6" id="KW-0713">Self-incompatibility</keyword>
<evidence type="ECO:0000256" key="3">
    <source>
        <dbReference type="ARBA" id="ARBA00022471"/>
    </source>
</evidence>
<protein>
    <recommendedName>
        <fullName evidence="6">S-protein homolog</fullName>
    </recommendedName>
</protein>
<dbReference type="PANTHER" id="PTHR31232">
    <property type="match status" value="1"/>
</dbReference>
<dbReference type="AlphaFoldDB" id="A0A200Q4Z8"/>
<evidence type="ECO:0000256" key="1">
    <source>
        <dbReference type="ARBA" id="ARBA00004613"/>
    </source>
</evidence>
<reference evidence="7 8" key="1">
    <citation type="journal article" date="2017" name="Mol. Plant">
        <title>The Genome of Medicinal Plant Macleaya cordata Provides New Insights into Benzylisoquinoline Alkaloids Metabolism.</title>
        <authorList>
            <person name="Liu X."/>
            <person name="Liu Y."/>
            <person name="Huang P."/>
            <person name="Ma Y."/>
            <person name="Qing Z."/>
            <person name="Tang Q."/>
            <person name="Cao H."/>
            <person name="Cheng P."/>
            <person name="Zheng Y."/>
            <person name="Yuan Z."/>
            <person name="Zhou Y."/>
            <person name="Liu J."/>
            <person name="Tang Z."/>
            <person name="Zhuo Y."/>
            <person name="Zhang Y."/>
            <person name="Yu L."/>
            <person name="Huang J."/>
            <person name="Yang P."/>
            <person name="Peng Q."/>
            <person name="Zhang J."/>
            <person name="Jiang W."/>
            <person name="Zhang Z."/>
            <person name="Lin K."/>
            <person name="Ro D.K."/>
            <person name="Chen X."/>
            <person name="Xiong X."/>
            <person name="Shang Y."/>
            <person name="Huang S."/>
            <person name="Zeng J."/>
        </authorList>
    </citation>
    <scope>NUCLEOTIDE SEQUENCE [LARGE SCALE GENOMIC DNA]</scope>
    <source>
        <strain evidence="8">cv. BLH2017</strain>
        <tissue evidence="7">Root</tissue>
    </source>
</reference>
<evidence type="ECO:0000256" key="4">
    <source>
        <dbReference type="ARBA" id="ARBA00022525"/>
    </source>
</evidence>
<comment type="similarity">
    <text evidence="2 6">Belongs to the plant self-incompatibility (S1) protein family.</text>
</comment>
<evidence type="ECO:0000256" key="5">
    <source>
        <dbReference type="ARBA" id="ARBA00022729"/>
    </source>
</evidence>
<sequence>MSSTVALEPNLPNNDQWGESGQFPHLGTPWGHIEPCPIHVSVVNEIPEQTGLTIHCKSADDDLGEHKLGYNQDFHWSFRQNFWQSTLFWCSMWWTDSDGHLVQGSYDIYSISTDWDRCHNECKYPVRQDGIYAFFEKPDPKFNLVFP</sequence>
<keyword evidence="5" id="KW-0732">Signal</keyword>
<dbReference type="InParanoid" id="A0A200Q4Z8"/>
<comment type="caution">
    <text evidence="7">The sequence shown here is derived from an EMBL/GenBank/DDBJ whole genome shotgun (WGS) entry which is preliminary data.</text>
</comment>
<dbReference type="Proteomes" id="UP000195402">
    <property type="component" value="Unassembled WGS sequence"/>
</dbReference>